<dbReference type="PROSITE" id="PS51526">
    <property type="entry name" value="RFX_DBD"/>
    <property type="match status" value="1"/>
</dbReference>
<evidence type="ECO:0000256" key="3">
    <source>
        <dbReference type="ARBA" id="ARBA00022782"/>
    </source>
</evidence>
<sequence length="176" mass="20582">MNELTLEWLEHNYVVREGICLPRCLIYRHYLEFMRTFYNESKPVGAAAFGKLVRQKFPKISTRRLGTRGQSKYHYYGIGIKESSPYFGDQTLILHSQRSGGFPSDLLLQDLRYHQKNSFIFASDVQERFKPDLIFENQIPNSYIDQSNVEVCLHSTRIASERGELNSATFENQFNK</sequence>
<keyword evidence="2" id="KW-0217">Developmental protein</keyword>
<comment type="subcellular location">
    <subcellularLocation>
        <location evidence="1">Nucleus</location>
    </subcellularLocation>
</comment>
<comment type="caution">
    <text evidence="11">The sequence shown here is derived from an EMBL/GenBank/DDBJ whole genome shotgun (WGS) entry which is preliminary data.</text>
</comment>
<dbReference type="GO" id="GO:0005634">
    <property type="term" value="C:nucleus"/>
    <property type="evidence" value="ECO:0007669"/>
    <property type="project" value="UniProtKB-SubCell"/>
</dbReference>
<evidence type="ECO:0000256" key="8">
    <source>
        <dbReference type="ARBA" id="ARBA00072476"/>
    </source>
</evidence>
<keyword evidence="3" id="KW-0221">Differentiation</keyword>
<dbReference type="Gene3D" id="1.10.10.10">
    <property type="entry name" value="Winged helix-like DNA-binding domain superfamily/Winged helix DNA-binding domain"/>
    <property type="match status" value="1"/>
</dbReference>
<keyword evidence="6" id="KW-0804">Transcription</keyword>
<evidence type="ECO:0000256" key="1">
    <source>
        <dbReference type="ARBA" id="ARBA00004123"/>
    </source>
</evidence>
<evidence type="ECO:0000256" key="2">
    <source>
        <dbReference type="ARBA" id="ARBA00022473"/>
    </source>
</evidence>
<dbReference type="GO" id="GO:0000981">
    <property type="term" value="F:DNA-binding transcription factor activity, RNA polymerase II-specific"/>
    <property type="evidence" value="ECO:0007669"/>
    <property type="project" value="TreeGrafter"/>
</dbReference>
<dbReference type="OrthoDB" id="10056949at2759"/>
<dbReference type="InterPro" id="IPR036390">
    <property type="entry name" value="WH_DNA-bd_sf"/>
</dbReference>
<dbReference type="PANTHER" id="PTHR12619:SF5">
    <property type="entry name" value="TRANSCRIPTION FACTOR RFX4"/>
    <property type="match status" value="1"/>
</dbReference>
<gene>
    <name evidence="11" type="ORF">QR98_0079800</name>
</gene>
<evidence type="ECO:0000256" key="5">
    <source>
        <dbReference type="ARBA" id="ARBA00023125"/>
    </source>
</evidence>
<evidence type="ECO:0000256" key="4">
    <source>
        <dbReference type="ARBA" id="ARBA00023015"/>
    </source>
</evidence>
<dbReference type="EMBL" id="JXLN01013560">
    <property type="protein sequence ID" value="KPM09444.1"/>
    <property type="molecule type" value="Genomic_DNA"/>
</dbReference>
<keyword evidence="4" id="KW-0805">Transcription regulation</keyword>
<dbReference type="Proteomes" id="UP000616769">
    <property type="component" value="Unassembled WGS sequence"/>
</dbReference>
<dbReference type="PANTHER" id="PTHR12619">
    <property type="entry name" value="RFX TRANSCRIPTION FACTOR FAMILY"/>
    <property type="match status" value="1"/>
</dbReference>
<dbReference type="GO" id="GO:0000978">
    <property type="term" value="F:RNA polymerase II cis-regulatory region sequence-specific DNA binding"/>
    <property type="evidence" value="ECO:0007669"/>
    <property type="project" value="TreeGrafter"/>
</dbReference>
<evidence type="ECO:0000256" key="7">
    <source>
        <dbReference type="ARBA" id="ARBA00023242"/>
    </source>
</evidence>
<dbReference type="SUPFAM" id="SSF46785">
    <property type="entry name" value="Winged helix' DNA-binding domain"/>
    <property type="match status" value="1"/>
</dbReference>
<keyword evidence="5" id="KW-0238">DNA-binding</keyword>
<proteinExistence type="predicted"/>
<dbReference type="InterPro" id="IPR036388">
    <property type="entry name" value="WH-like_DNA-bd_sf"/>
</dbReference>
<evidence type="ECO:0000313" key="11">
    <source>
        <dbReference type="EMBL" id="KPM09444.1"/>
    </source>
</evidence>
<evidence type="ECO:0000259" key="10">
    <source>
        <dbReference type="PROSITE" id="PS51526"/>
    </source>
</evidence>
<dbReference type="Pfam" id="PF02257">
    <property type="entry name" value="RFX_DNA_binding"/>
    <property type="match status" value="1"/>
</dbReference>
<evidence type="ECO:0000256" key="9">
    <source>
        <dbReference type="ARBA" id="ARBA00077088"/>
    </source>
</evidence>
<evidence type="ECO:0000256" key="6">
    <source>
        <dbReference type="ARBA" id="ARBA00023163"/>
    </source>
</evidence>
<name>A0A132AEN4_SARSC</name>
<dbReference type="FunFam" id="1.10.10.10:FF:000211">
    <property type="entry name" value="Regulatory factor X, 6"/>
    <property type="match status" value="1"/>
</dbReference>
<dbReference type="InterPro" id="IPR003150">
    <property type="entry name" value="DNA-bd_RFX"/>
</dbReference>
<dbReference type="AlphaFoldDB" id="A0A132AEN4"/>
<keyword evidence="7" id="KW-0539">Nucleus</keyword>
<reference evidence="11 12" key="1">
    <citation type="journal article" date="2015" name="Parasit. Vectors">
        <title>Draft genome of the scabies mite.</title>
        <authorList>
            <person name="Rider S.D.Jr."/>
            <person name="Morgan M.S."/>
            <person name="Arlian L.G."/>
        </authorList>
    </citation>
    <scope>NUCLEOTIDE SEQUENCE [LARGE SCALE GENOMIC DNA]</scope>
    <source>
        <strain evidence="11">Arlian Lab</strain>
    </source>
</reference>
<dbReference type="InterPro" id="IPR039779">
    <property type="entry name" value="RFX-like"/>
</dbReference>
<feature type="domain" description="RFX-type winged-helix" evidence="10">
    <location>
        <begin position="5"/>
        <end position="82"/>
    </location>
</feature>
<dbReference type="GO" id="GO:0030154">
    <property type="term" value="P:cell differentiation"/>
    <property type="evidence" value="ECO:0007669"/>
    <property type="project" value="UniProtKB-KW"/>
</dbReference>
<accession>A0A132AEN4</accession>
<evidence type="ECO:0000313" key="12">
    <source>
        <dbReference type="Proteomes" id="UP000616769"/>
    </source>
</evidence>
<protein>
    <recommendedName>
        <fullName evidence="8">DNA-binding protein RFX6</fullName>
    </recommendedName>
    <alternativeName>
        <fullName evidence="9">Regulatory factor X 6</fullName>
    </alternativeName>
</protein>
<dbReference type="VEuPathDB" id="VectorBase:SSCA002751"/>
<organism evidence="11 12">
    <name type="scientific">Sarcoptes scabiei</name>
    <name type="common">Itch mite</name>
    <name type="synonym">Acarus scabiei</name>
    <dbReference type="NCBI Taxonomy" id="52283"/>
    <lineage>
        <taxon>Eukaryota</taxon>
        <taxon>Metazoa</taxon>
        <taxon>Ecdysozoa</taxon>
        <taxon>Arthropoda</taxon>
        <taxon>Chelicerata</taxon>
        <taxon>Arachnida</taxon>
        <taxon>Acari</taxon>
        <taxon>Acariformes</taxon>
        <taxon>Sarcoptiformes</taxon>
        <taxon>Astigmata</taxon>
        <taxon>Psoroptidia</taxon>
        <taxon>Sarcoptoidea</taxon>
        <taxon>Sarcoptidae</taxon>
        <taxon>Sarcoptinae</taxon>
        <taxon>Sarcoptes</taxon>
    </lineage>
</organism>